<proteinExistence type="predicted"/>
<evidence type="ECO:0000313" key="1">
    <source>
        <dbReference type="EMBL" id="CAG8674711.1"/>
    </source>
</evidence>
<protein>
    <submittedName>
        <fullName evidence="1">10356_t:CDS:1</fullName>
    </submittedName>
</protein>
<name>A0ABN7UW81_GIGMA</name>
<keyword evidence="2" id="KW-1185">Reference proteome</keyword>
<comment type="caution">
    <text evidence="1">The sequence shown here is derived from an EMBL/GenBank/DDBJ whole genome shotgun (WGS) entry which is preliminary data.</text>
</comment>
<organism evidence="1 2">
    <name type="scientific">Gigaspora margarita</name>
    <dbReference type="NCBI Taxonomy" id="4874"/>
    <lineage>
        <taxon>Eukaryota</taxon>
        <taxon>Fungi</taxon>
        <taxon>Fungi incertae sedis</taxon>
        <taxon>Mucoromycota</taxon>
        <taxon>Glomeromycotina</taxon>
        <taxon>Glomeromycetes</taxon>
        <taxon>Diversisporales</taxon>
        <taxon>Gigasporaceae</taxon>
        <taxon>Gigaspora</taxon>
    </lineage>
</organism>
<reference evidence="1 2" key="1">
    <citation type="submission" date="2021-06" db="EMBL/GenBank/DDBJ databases">
        <authorList>
            <person name="Kallberg Y."/>
            <person name="Tangrot J."/>
            <person name="Rosling A."/>
        </authorList>
    </citation>
    <scope>NUCLEOTIDE SEQUENCE [LARGE SCALE GENOMIC DNA]</scope>
    <source>
        <strain evidence="1 2">120-4 pot B 10/14</strain>
    </source>
</reference>
<evidence type="ECO:0000313" key="2">
    <source>
        <dbReference type="Proteomes" id="UP000789901"/>
    </source>
</evidence>
<dbReference type="Proteomes" id="UP000789901">
    <property type="component" value="Unassembled WGS sequence"/>
</dbReference>
<dbReference type="EMBL" id="CAJVQB010005988">
    <property type="protein sequence ID" value="CAG8674711.1"/>
    <property type="molecule type" value="Genomic_DNA"/>
</dbReference>
<gene>
    <name evidence="1" type="ORF">GMARGA_LOCUS10625</name>
</gene>
<sequence length="77" mass="8658">MNQKSIENPHILKLDITISGFVSHITSNFIILEVTDIDFMISNINIIQDAQLRIISNISKCCSDIDIIAKDTDLNIL</sequence>
<accession>A0ABN7UW81</accession>